<evidence type="ECO:0000313" key="2">
    <source>
        <dbReference type="Proteomes" id="UP001148662"/>
    </source>
</evidence>
<sequence length="255" mass="28299">MMWLSAPSAPQTTIKRSFQQAVIRNVNEKNAQLQKELGNVTIQANGELSILNNKVSELERELELERRKALSLEDSLKEREKEYQKLKSQFDRIKRRALLNPNALAQEGASVASSDHRLRPANGTAPMAPLVDVGAVVNNMDASGVFTPPKIQRTPITNRTVPQGPAWRPMNMGTTQPRLHAQRQPFNAMQDRSFRSTSTADSMNEVENLLGGQAQAPHPVRRAPGWQNQGRPNRAFAPNVNKRPNGGFRPAGMIG</sequence>
<protein>
    <submittedName>
        <fullName evidence="1">Uncharacterized protein</fullName>
    </submittedName>
</protein>
<dbReference type="Proteomes" id="UP001148662">
    <property type="component" value="Unassembled WGS sequence"/>
</dbReference>
<organism evidence="1 2">
    <name type="scientific">Phlebia brevispora</name>
    <dbReference type="NCBI Taxonomy" id="194682"/>
    <lineage>
        <taxon>Eukaryota</taxon>
        <taxon>Fungi</taxon>
        <taxon>Dikarya</taxon>
        <taxon>Basidiomycota</taxon>
        <taxon>Agaricomycotina</taxon>
        <taxon>Agaricomycetes</taxon>
        <taxon>Polyporales</taxon>
        <taxon>Meruliaceae</taxon>
        <taxon>Phlebia</taxon>
    </lineage>
</organism>
<accession>A0ACC1S505</accession>
<dbReference type="EMBL" id="JANHOG010001749">
    <property type="protein sequence ID" value="KAJ3532173.1"/>
    <property type="molecule type" value="Genomic_DNA"/>
</dbReference>
<name>A0ACC1S505_9APHY</name>
<evidence type="ECO:0000313" key="1">
    <source>
        <dbReference type="EMBL" id="KAJ3532173.1"/>
    </source>
</evidence>
<proteinExistence type="predicted"/>
<comment type="caution">
    <text evidence="1">The sequence shown here is derived from an EMBL/GenBank/DDBJ whole genome shotgun (WGS) entry which is preliminary data.</text>
</comment>
<keyword evidence="2" id="KW-1185">Reference proteome</keyword>
<gene>
    <name evidence="1" type="ORF">NM688_g7461</name>
</gene>
<reference evidence="1" key="1">
    <citation type="submission" date="2022-07" db="EMBL/GenBank/DDBJ databases">
        <title>Genome Sequence of Phlebia brevispora.</title>
        <authorList>
            <person name="Buettner E."/>
        </authorList>
    </citation>
    <scope>NUCLEOTIDE SEQUENCE</scope>
    <source>
        <strain evidence="1">MPL23</strain>
    </source>
</reference>